<comment type="subunit">
    <text evidence="9">Interacts with MLH1.</text>
</comment>
<dbReference type="OrthoDB" id="10265068at2759"/>
<keyword evidence="5" id="KW-0238">DNA-binding</keyword>
<dbReference type="GO" id="GO:0003677">
    <property type="term" value="F:DNA binding"/>
    <property type="evidence" value="ECO:0007669"/>
    <property type="project" value="UniProtKB-KW"/>
</dbReference>
<dbReference type="SUPFAM" id="SSF54171">
    <property type="entry name" value="DNA-binding domain"/>
    <property type="match status" value="1"/>
</dbReference>
<feature type="compositionally biased region" description="Basic and acidic residues" evidence="13">
    <location>
        <begin position="202"/>
        <end position="220"/>
    </location>
</feature>
<dbReference type="InterPro" id="IPR001739">
    <property type="entry name" value="Methyl_CpG_DNA-bd"/>
</dbReference>
<dbReference type="InterPro" id="IPR045138">
    <property type="entry name" value="MeCP2/MBD4"/>
</dbReference>
<evidence type="ECO:0000256" key="5">
    <source>
        <dbReference type="ARBA" id="ARBA00023125"/>
    </source>
</evidence>
<evidence type="ECO:0000256" key="2">
    <source>
        <dbReference type="ARBA" id="ARBA00022553"/>
    </source>
</evidence>
<name>A0A6P3WBX6_CLUHA</name>
<evidence type="ECO:0000256" key="12">
    <source>
        <dbReference type="ARBA" id="ARBA00083330"/>
    </source>
</evidence>
<keyword evidence="15" id="KW-1185">Reference proteome</keyword>
<dbReference type="Gene3D" id="3.30.890.10">
    <property type="entry name" value="Methyl-cpg-binding Protein 2, Chain A"/>
    <property type="match status" value="1"/>
</dbReference>
<evidence type="ECO:0000256" key="4">
    <source>
        <dbReference type="ARBA" id="ARBA00022801"/>
    </source>
</evidence>
<evidence type="ECO:0000256" key="1">
    <source>
        <dbReference type="ARBA" id="ARBA00004123"/>
    </source>
</evidence>
<dbReference type="GO" id="GO:0006281">
    <property type="term" value="P:DNA repair"/>
    <property type="evidence" value="ECO:0007669"/>
    <property type="project" value="UniProtKB-KW"/>
</dbReference>
<dbReference type="InterPro" id="IPR017352">
    <property type="entry name" value="MBD4"/>
</dbReference>
<organism evidence="15 16">
    <name type="scientific">Clupea harengus</name>
    <name type="common">Atlantic herring</name>
    <dbReference type="NCBI Taxonomy" id="7950"/>
    <lineage>
        <taxon>Eukaryota</taxon>
        <taxon>Metazoa</taxon>
        <taxon>Chordata</taxon>
        <taxon>Craniata</taxon>
        <taxon>Vertebrata</taxon>
        <taxon>Euteleostomi</taxon>
        <taxon>Actinopterygii</taxon>
        <taxon>Neopterygii</taxon>
        <taxon>Teleostei</taxon>
        <taxon>Clupei</taxon>
        <taxon>Clupeiformes</taxon>
        <taxon>Clupeoidei</taxon>
        <taxon>Clupeidae</taxon>
        <taxon>Clupea</taxon>
    </lineage>
</organism>
<accession>A0A6P3WBX6</accession>
<gene>
    <name evidence="16" type="primary">mbd4</name>
</gene>
<evidence type="ECO:0000313" key="16">
    <source>
        <dbReference type="RefSeq" id="XP_012694192.2"/>
    </source>
</evidence>
<evidence type="ECO:0000256" key="3">
    <source>
        <dbReference type="ARBA" id="ARBA00022763"/>
    </source>
</evidence>
<dbReference type="RefSeq" id="XP_012694192.2">
    <property type="nucleotide sequence ID" value="XM_012838738.2"/>
</dbReference>
<evidence type="ECO:0000256" key="6">
    <source>
        <dbReference type="ARBA" id="ARBA00023204"/>
    </source>
</evidence>
<dbReference type="GO" id="GO:0005634">
    <property type="term" value="C:nucleus"/>
    <property type="evidence" value="ECO:0007669"/>
    <property type="project" value="UniProtKB-SubCell"/>
</dbReference>
<keyword evidence="3" id="KW-0227">DNA damage</keyword>
<dbReference type="GeneID" id="105910059"/>
<dbReference type="GO" id="GO:0008263">
    <property type="term" value="F:pyrimidine-specific mismatch base pair DNA N-glycosylase activity"/>
    <property type="evidence" value="ECO:0007669"/>
    <property type="project" value="InterPro"/>
</dbReference>
<sequence>MTAYEILKSKAKEQVMLEAEVKTPDAILPLGWTREVRQRKSGKTAGKTDVYIISPQGKCFRSRASLQEYLHSQEDSGYLSVSDFSFAVSATERNPAPSGRGRGTRTRKRQSCEQVNGASQYFPSELNSSAPQTQEVNAMESHRAEENCTEVAEKRLKEKGGDPYDDDNLEKTDGIETSVPSLSIQSPSESEGEEVGADEQEEKGSREEQNVESHEEKEQSISKGQTNEQTEGVEMLQVLSQSAGESECHSPIRSSKASLTGEKRKTSPYFSAKSIRNCPSPPRRKGFRKWTPPRSPFNLVQETLFHDPWKLLVATIFLNKTSGKMALPVLWQFFDRFPTAEVTRRSDWKVLADLLQPLGLNTLRAKALIRFSDEFLSTQWRYPIELHGIGKYGNDSYRIFCVEEWKQVTPDDHKLNDYHAWLWANHTALGL</sequence>
<dbReference type="SUPFAM" id="SSF48150">
    <property type="entry name" value="DNA-glycosylase"/>
    <property type="match status" value="1"/>
</dbReference>
<feature type="compositionally biased region" description="Polar residues" evidence="13">
    <location>
        <begin position="112"/>
        <end position="136"/>
    </location>
</feature>
<comment type="subcellular location">
    <subcellularLocation>
        <location evidence="1">Nucleus</location>
    </subcellularLocation>
</comment>
<dbReference type="Pfam" id="PF01429">
    <property type="entry name" value="MBD"/>
    <property type="match status" value="1"/>
</dbReference>
<dbReference type="KEGG" id="char:105910059"/>
<feature type="compositionally biased region" description="Polar residues" evidence="13">
    <location>
        <begin position="221"/>
        <end position="230"/>
    </location>
</feature>
<dbReference type="InterPro" id="IPR016177">
    <property type="entry name" value="DNA-bd_dom_sf"/>
</dbReference>
<keyword evidence="2" id="KW-0597">Phosphoprotein</keyword>
<evidence type="ECO:0000256" key="7">
    <source>
        <dbReference type="ARBA" id="ARBA00023242"/>
    </source>
</evidence>
<evidence type="ECO:0000313" key="15">
    <source>
        <dbReference type="Proteomes" id="UP000515152"/>
    </source>
</evidence>
<evidence type="ECO:0000256" key="11">
    <source>
        <dbReference type="ARBA" id="ARBA00076709"/>
    </source>
</evidence>
<dbReference type="Gene3D" id="1.10.340.30">
    <property type="entry name" value="Hypothetical protein, domain 2"/>
    <property type="match status" value="1"/>
</dbReference>
<keyword evidence="6" id="KW-0234">DNA repair</keyword>
<dbReference type="PROSITE" id="PS50982">
    <property type="entry name" value="MBD"/>
    <property type="match status" value="1"/>
</dbReference>
<feature type="compositionally biased region" description="Polar residues" evidence="13">
    <location>
        <begin position="178"/>
        <end position="188"/>
    </location>
</feature>
<protein>
    <recommendedName>
        <fullName evidence="10">Methyl-CpG-binding domain protein 4</fullName>
    </recommendedName>
    <alternativeName>
        <fullName evidence="11">Methyl-CpG-binding protein MBD4</fullName>
    </alternativeName>
    <alternativeName>
        <fullName evidence="12">Mismatch-specific DNA N-glycosylase</fullName>
    </alternativeName>
</protein>
<dbReference type="CTD" id="8930"/>
<proteinExistence type="predicted"/>
<feature type="compositionally biased region" description="Basic and acidic residues" evidence="13">
    <location>
        <begin position="140"/>
        <end position="162"/>
    </location>
</feature>
<feature type="compositionally biased region" description="Acidic residues" evidence="13">
    <location>
        <begin position="190"/>
        <end position="201"/>
    </location>
</feature>
<feature type="region of interest" description="Disordered" evidence="13">
    <location>
        <begin position="91"/>
        <end position="263"/>
    </location>
</feature>
<keyword evidence="4" id="KW-0378">Hydrolase</keyword>
<comment type="function">
    <text evidence="8">Mismatch-specific DNA N-glycosylase involved in DNA repair. Has thymine glycosylase activity and is specific for G:T mismatches within methylated and unmethylated CpG sites. Can also remove uracil or 5-fluorouracil in G:U mismatches. Has no lyase activity. Was first identified as methyl-CpG-binding protein.</text>
</comment>
<dbReference type="FunFam" id="1.10.340.30:FF:000051">
    <property type="entry name" value="Methyl-CpG-binding domain protein 4"/>
    <property type="match status" value="1"/>
</dbReference>
<keyword evidence="7" id="KW-0539">Nucleus</keyword>
<evidence type="ECO:0000256" key="13">
    <source>
        <dbReference type="SAM" id="MobiDB-lite"/>
    </source>
</evidence>
<dbReference type="AlphaFoldDB" id="A0A6P3WBX6"/>
<dbReference type="Proteomes" id="UP000515152">
    <property type="component" value="Chromosome 1"/>
</dbReference>
<dbReference type="SMART" id="SM00391">
    <property type="entry name" value="MBD"/>
    <property type="match status" value="1"/>
</dbReference>
<dbReference type="InterPro" id="IPR011257">
    <property type="entry name" value="DNA_glycosylase"/>
</dbReference>
<evidence type="ECO:0000259" key="14">
    <source>
        <dbReference type="PROSITE" id="PS50982"/>
    </source>
</evidence>
<feature type="domain" description="MBD" evidence="14">
    <location>
        <begin position="18"/>
        <end position="91"/>
    </location>
</feature>
<dbReference type="PIRSF" id="PIRSF038005">
    <property type="entry name" value="Methyl_CpG_bd_MBD4"/>
    <property type="match status" value="1"/>
</dbReference>
<evidence type="ECO:0000256" key="9">
    <source>
        <dbReference type="ARBA" id="ARBA00062707"/>
    </source>
</evidence>
<evidence type="ECO:0000256" key="8">
    <source>
        <dbReference type="ARBA" id="ARBA00055831"/>
    </source>
</evidence>
<dbReference type="PANTHER" id="PTHR15074">
    <property type="entry name" value="METHYL-CPG-BINDING PROTEIN"/>
    <property type="match status" value="1"/>
</dbReference>
<evidence type="ECO:0000256" key="10">
    <source>
        <dbReference type="ARBA" id="ARBA00069821"/>
    </source>
</evidence>
<reference evidence="16" key="1">
    <citation type="submission" date="2025-08" db="UniProtKB">
        <authorList>
            <consortium name="RefSeq"/>
        </authorList>
    </citation>
    <scope>IDENTIFICATION</scope>
</reference>
<dbReference type="PANTHER" id="PTHR15074:SF7">
    <property type="entry name" value="METHYL-CPG-BINDING DOMAIN PROTEIN 4"/>
    <property type="match status" value="1"/>
</dbReference>
<dbReference type="CDD" id="cd00122">
    <property type="entry name" value="MBD"/>
    <property type="match status" value="1"/>
</dbReference>